<proteinExistence type="predicted"/>
<evidence type="ECO:0000259" key="1">
    <source>
        <dbReference type="Pfam" id="PF21834"/>
    </source>
</evidence>
<feature type="domain" description="DUF6894" evidence="1">
    <location>
        <begin position="20"/>
        <end position="84"/>
    </location>
</feature>
<evidence type="ECO:0000313" key="3">
    <source>
        <dbReference type="Proteomes" id="UP000594621"/>
    </source>
</evidence>
<accession>A0A7S9DA41</accession>
<dbReference type="InterPro" id="IPR054189">
    <property type="entry name" value="DUF6894"/>
</dbReference>
<dbReference type="Pfam" id="PF21834">
    <property type="entry name" value="DUF6894"/>
    <property type="match status" value="1"/>
</dbReference>
<dbReference type="Proteomes" id="UP000594621">
    <property type="component" value="Chromosome"/>
</dbReference>
<reference evidence="2 3" key="1">
    <citation type="submission" date="2020-09" db="EMBL/GenBank/DDBJ databases">
        <title>Complete genomes of bradyrhizobia occurring on native shrubby legumes in Australia.</title>
        <authorList>
            <person name="Lafay B."/>
        </authorList>
    </citation>
    <scope>NUCLEOTIDE SEQUENCE [LARGE SCALE GENOMIC DNA]</scope>
    <source>
        <strain evidence="2 3">BDV5040</strain>
    </source>
</reference>
<dbReference type="EMBL" id="CP061379">
    <property type="protein sequence ID" value="QPF93957.1"/>
    <property type="molecule type" value="Genomic_DNA"/>
</dbReference>
<dbReference type="RefSeq" id="WP_195803464.1">
    <property type="nucleotide sequence ID" value="NZ_CP061379.1"/>
</dbReference>
<protein>
    <recommendedName>
        <fullName evidence="1">DUF6894 domain-containing protein</fullName>
    </recommendedName>
</protein>
<sequence length="91" mass="10473">MANKTWPRSARHVSRSVFLTVLDEKFIVDTVGEPCATWEDMRAQAIRTAGECLRDLAAKYPADLEWQLIVTNEKHDTVLRLRFALTETPDR</sequence>
<dbReference type="KEGG" id="bcou:IC761_12095"/>
<dbReference type="AlphaFoldDB" id="A0A7S9DA41"/>
<evidence type="ECO:0000313" key="2">
    <source>
        <dbReference type="EMBL" id="QPF93957.1"/>
    </source>
</evidence>
<name>A0A7S9DA41_9BRAD</name>
<keyword evidence="3" id="KW-1185">Reference proteome</keyword>
<organism evidence="2 3">
    <name type="scientific">Bradyrhizobium commune</name>
    <dbReference type="NCBI Taxonomy" id="83627"/>
    <lineage>
        <taxon>Bacteria</taxon>
        <taxon>Pseudomonadati</taxon>
        <taxon>Pseudomonadota</taxon>
        <taxon>Alphaproteobacteria</taxon>
        <taxon>Hyphomicrobiales</taxon>
        <taxon>Nitrobacteraceae</taxon>
        <taxon>Bradyrhizobium</taxon>
    </lineage>
</organism>
<gene>
    <name evidence="2" type="ORF">IC761_12095</name>
</gene>